<feature type="domain" description="Rhodopsin" evidence="8">
    <location>
        <begin position="27"/>
        <end position="273"/>
    </location>
</feature>
<dbReference type="Pfam" id="PF20684">
    <property type="entry name" value="Fung_rhodopsin"/>
    <property type="match status" value="1"/>
</dbReference>
<evidence type="ECO:0000256" key="2">
    <source>
        <dbReference type="ARBA" id="ARBA00022692"/>
    </source>
</evidence>
<dbReference type="EMBL" id="MCFJ01000014">
    <property type="protein sequence ID" value="ORY59168.1"/>
    <property type="molecule type" value="Genomic_DNA"/>
</dbReference>
<feature type="transmembrane region" description="Helical" evidence="7">
    <location>
        <begin position="248"/>
        <end position="267"/>
    </location>
</feature>
<feature type="transmembrane region" description="Helical" evidence="7">
    <location>
        <begin position="88"/>
        <end position="110"/>
    </location>
</feature>
<dbReference type="GO" id="GO:0016020">
    <property type="term" value="C:membrane"/>
    <property type="evidence" value="ECO:0007669"/>
    <property type="project" value="UniProtKB-SubCell"/>
</dbReference>
<dbReference type="GeneID" id="63777255"/>
<sequence length="406" mass="45007">MAEDNRGPQLVIVTLVLLVLCWVSVGLRCFSMSFVLNRFYAADWLTLVTLAAYTAYSSFALLGVHYGLGAHVADVPVEDRPKALLYKWAAEVAYVITAVLVKFIIGILLLRIFKGHFWQRITLWALLGVVSIYNAFYVFMIIFQCVPVQYFWYRYDPAQPVSGSCNKKLLAIVPTCISFFVNVMSDLILALLPVSVVWHAKMDRRTKISVSCVLALGSIASLATIARIPYTSQLLSNPDYLYNFTDIAIWSTVEIGLGLAASSLATLKPLFRRMKLFTTTRYETNSTWAGPESGTRRRTGTARSYVRSKPSTSANYGSQTHEKSVFSAKRRDFIELQGSMSYGSVITTITADRGGDDDYDEGRDTHPTASRHPTVHCTKSMSVNVQNFAPSRGTAGQPAGGYANMV</sequence>
<keyword evidence="3 7" id="KW-1133">Transmembrane helix</keyword>
<evidence type="ECO:0000256" key="3">
    <source>
        <dbReference type="ARBA" id="ARBA00022989"/>
    </source>
</evidence>
<keyword evidence="2 7" id="KW-0812">Transmembrane</keyword>
<evidence type="ECO:0000256" key="1">
    <source>
        <dbReference type="ARBA" id="ARBA00004141"/>
    </source>
</evidence>
<comment type="caution">
    <text evidence="9">The sequence shown here is derived from an EMBL/GenBank/DDBJ whole genome shotgun (WGS) entry which is preliminary data.</text>
</comment>
<dbReference type="PANTHER" id="PTHR33048">
    <property type="entry name" value="PTH11-LIKE INTEGRAL MEMBRANE PROTEIN (AFU_ORTHOLOGUE AFUA_5G11245)"/>
    <property type="match status" value="1"/>
</dbReference>
<gene>
    <name evidence="9" type="ORF">BCR38DRAFT_445807</name>
</gene>
<organism evidence="9 10">
    <name type="scientific">Pseudomassariella vexata</name>
    <dbReference type="NCBI Taxonomy" id="1141098"/>
    <lineage>
        <taxon>Eukaryota</taxon>
        <taxon>Fungi</taxon>
        <taxon>Dikarya</taxon>
        <taxon>Ascomycota</taxon>
        <taxon>Pezizomycotina</taxon>
        <taxon>Sordariomycetes</taxon>
        <taxon>Xylariomycetidae</taxon>
        <taxon>Amphisphaeriales</taxon>
        <taxon>Pseudomassariaceae</taxon>
        <taxon>Pseudomassariella</taxon>
    </lineage>
</organism>
<dbReference type="OrthoDB" id="3936451at2759"/>
<comment type="similarity">
    <text evidence="5">Belongs to the SAT4 family.</text>
</comment>
<name>A0A1Y2DIU8_9PEZI</name>
<keyword evidence="4 7" id="KW-0472">Membrane</keyword>
<dbReference type="STRING" id="1141098.A0A1Y2DIU8"/>
<reference evidence="9 10" key="1">
    <citation type="submission" date="2016-07" db="EMBL/GenBank/DDBJ databases">
        <title>Pervasive Adenine N6-methylation of Active Genes in Fungi.</title>
        <authorList>
            <consortium name="DOE Joint Genome Institute"/>
            <person name="Mondo S.J."/>
            <person name="Dannebaum R.O."/>
            <person name="Kuo R.C."/>
            <person name="Labutti K."/>
            <person name="Haridas S."/>
            <person name="Kuo A."/>
            <person name="Salamov A."/>
            <person name="Ahrendt S.R."/>
            <person name="Lipzen A."/>
            <person name="Sullivan W."/>
            <person name="Andreopoulos W.B."/>
            <person name="Clum A."/>
            <person name="Lindquist E."/>
            <person name="Daum C."/>
            <person name="Ramamoorthy G.K."/>
            <person name="Gryganskyi A."/>
            <person name="Culley D."/>
            <person name="Magnuson J.K."/>
            <person name="James T.Y."/>
            <person name="O'Malley M.A."/>
            <person name="Stajich J.E."/>
            <person name="Spatafora J.W."/>
            <person name="Visel A."/>
            <person name="Grigoriev I.V."/>
        </authorList>
    </citation>
    <scope>NUCLEOTIDE SEQUENCE [LARGE SCALE GENOMIC DNA]</scope>
    <source>
        <strain evidence="9 10">CBS 129021</strain>
    </source>
</reference>
<dbReference type="AlphaFoldDB" id="A0A1Y2DIU8"/>
<feature type="transmembrane region" description="Helical" evidence="7">
    <location>
        <begin position="12"/>
        <end position="30"/>
    </location>
</feature>
<evidence type="ECO:0000256" key="6">
    <source>
        <dbReference type="SAM" id="MobiDB-lite"/>
    </source>
</evidence>
<proteinExistence type="inferred from homology"/>
<evidence type="ECO:0000259" key="8">
    <source>
        <dbReference type="Pfam" id="PF20684"/>
    </source>
</evidence>
<evidence type="ECO:0000313" key="10">
    <source>
        <dbReference type="Proteomes" id="UP000193689"/>
    </source>
</evidence>
<evidence type="ECO:0000256" key="5">
    <source>
        <dbReference type="ARBA" id="ARBA00038359"/>
    </source>
</evidence>
<dbReference type="Proteomes" id="UP000193689">
    <property type="component" value="Unassembled WGS sequence"/>
</dbReference>
<feature type="transmembrane region" description="Helical" evidence="7">
    <location>
        <begin position="122"/>
        <end position="152"/>
    </location>
</feature>
<feature type="transmembrane region" description="Helical" evidence="7">
    <location>
        <begin position="172"/>
        <end position="196"/>
    </location>
</feature>
<evidence type="ECO:0000256" key="4">
    <source>
        <dbReference type="ARBA" id="ARBA00023136"/>
    </source>
</evidence>
<dbReference type="PANTHER" id="PTHR33048:SF96">
    <property type="entry name" value="INTEGRAL MEMBRANE PROTEIN"/>
    <property type="match status" value="1"/>
</dbReference>
<dbReference type="InParanoid" id="A0A1Y2DIU8"/>
<evidence type="ECO:0000256" key="7">
    <source>
        <dbReference type="SAM" id="Phobius"/>
    </source>
</evidence>
<dbReference type="InterPro" id="IPR049326">
    <property type="entry name" value="Rhodopsin_dom_fungi"/>
</dbReference>
<dbReference type="RefSeq" id="XP_040711862.1">
    <property type="nucleotide sequence ID" value="XM_040861043.1"/>
</dbReference>
<feature type="transmembrane region" description="Helical" evidence="7">
    <location>
        <begin position="42"/>
        <end position="68"/>
    </location>
</feature>
<protein>
    <recommendedName>
        <fullName evidence="8">Rhodopsin domain-containing protein</fullName>
    </recommendedName>
</protein>
<dbReference type="InterPro" id="IPR052337">
    <property type="entry name" value="SAT4-like"/>
</dbReference>
<accession>A0A1Y2DIU8</accession>
<evidence type="ECO:0000313" key="9">
    <source>
        <dbReference type="EMBL" id="ORY59168.1"/>
    </source>
</evidence>
<keyword evidence="10" id="KW-1185">Reference proteome</keyword>
<feature type="region of interest" description="Disordered" evidence="6">
    <location>
        <begin position="351"/>
        <end position="373"/>
    </location>
</feature>
<comment type="subcellular location">
    <subcellularLocation>
        <location evidence="1">Membrane</location>
        <topology evidence="1">Multi-pass membrane protein</topology>
    </subcellularLocation>
</comment>
<feature type="transmembrane region" description="Helical" evidence="7">
    <location>
        <begin position="208"/>
        <end position="228"/>
    </location>
</feature>